<evidence type="ECO:0000256" key="3">
    <source>
        <dbReference type="SAM" id="MobiDB-lite"/>
    </source>
</evidence>
<evidence type="ECO:0000313" key="5">
    <source>
        <dbReference type="WBParaSite" id="PEQ_0000871601-mRNA-1"/>
    </source>
</evidence>
<dbReference type="PANTHER" id="PTHR11089:SF9">
    <property type="entry name" value="NUCLEOLAR GTP-BINDING PROTEIN 2"/>
    <property type="match status" value="1"/>
</dbReference>
<dbReference type="WBParaSite" id="PEQ_0000871601-mRNA-1">
    <property type="protein sequence ID" value="PEQ_0000871601-mRNA-1"/>
    <property type="gene ID" value="PEQ_0000871601"/>
</dbReference>
<dbReference type="InterPro" id="IPR050755">
    <property type="entry name" value="TRAFAC_YlqF/YawG_RiboMat"/>
</dbReference>
<dbReference type="GO" id="GO:0005525">
    <property type="term" value="F:GTP binding"/>
    <property type="evidence" value="ECO:0007669"/>
    <property type="project" value="UniProtKB-KW"/>
</dbReference>
<keyword evidence="1" id="KW-0547">Nucleotide-binding</keyword>
<dbReference type="AlphaFoldDB" id="A0A914S339"/>
<dbReference type="PANTHER" id="PTHR11089">
    <property type="entry name" value="GTP-BINDING PROTEIN-RELATED"/>
    <property type="match status" value="1"/>
</dbReference>
<dbReference type="Proteomes" id="UP000887564">
    <property type="component" value="Unplaced"/>
</dbReference>
<name>A0A914S339_PAREQ</name>
<protein>
    <submittedName>
        <fullName evidence="5">G domain-containing protein</fullName>
    </submittedName>
</protein>
<feature type="region of interest" description="Disordered" evidence="3">
    <location>
        <begin position="45"/>
        <end position="80"/>
    </location>
</feature>
<accession>A0A914S339</accession>
<sequence>MRRIYMIDCPGVVYPQGDSETQIILKGVGGEPDVRSVAKTVLNDFQRGSLQPPLNETMEDEKPTESEDDRSTVRGDQVGY</sequence>
<evidence type="ECO:0000256" key="2">
    <source>
        <dbReference type="ARBA" id="ARBA00023134"/>
    </source>
</evidence>
<evidence type="ECO:0000256" key="1">
    <source>
        <dbReference type="ARBA" id="ARBA00022741"/>
    </source>
</evidence>
<feature type="compositionally biased region" description="Basic and acidic residues" evidence="3">
    <location>
        <begin position="60"/>
        <end position="73"/>
    </location>
</feature>
<keyword evidence="2" id="KW-0342">GTP-binding</keyword>
<dbReference type="GO" id="GO:0005730">
    <property type="term" value="C:nucleolus"/>
    <property type="evidence" value="ECO:0007669"/>
    <property type="project" value="TreeGrafter"/>
</dbReference>
<reference evidence="5" key="1">
    <citation type="submission" date="2022-11" db="UniProtKB">
        <authorList>
            <consortium name="WormBaseParasite"/>
        </authorList>
    </citation>
    <scope>IDENTIFICATION</scope>
</reference>
<proteinExistence type="predicted"/>
<organism evidence="4 5">
    <name type="scientific">Parascaris equorum</name>
    <name type="common">Equine roundworm</name>
    <dbReference type="NCBI Taxonomy" id="6256"/>
    <lineage>
        <taxon>Eukaryota</taxon>
        <taxon>Metazoa</taxon>
        <taxon>Ecdysozoa</taxon>
        <taxon>Nematoda</taxon>
        <taxon>Chromadorea</taxon>
        <taxon>Rhabditida</taxon>
        <taxon>Spirurina</taxon>
        <taxon>Ascaridomorpha</taxon>
        <taxon>Ascaridoidea</taxon>
        <taxon>Ascarididae</taxon>
        <taxon>Parascaris</taxon>
    </lineage>
</organism>
<keyword evidence="4" id="KW-1185">Reference proteome</keyword>
<evidence type="ECO:0000313" key="4">
    <source>
        <dbReference type="Proteomes" id="UP000887564"/>
    </source>
</evidence>